<dbReference type="PaxDb" id="4113-PGSC0003DMT400086107"/>
<dbReference type="AlphaFoldDB" id="M1DB02"/>
<dbReference type="Gramene" id="PGSC0003DMT400086107">
    <property type="protein sequence ID" value="PGSC0003DMT400086107"/>
    <property type="gene ID" value="PGSC0003DMG400035678"/>
</dbReference>
<evidence type="ECO:0000313" key="1">
    <source>
        <dbReference type="EnsemblPlants" id="PGSC0003DMT400086107"/>
    </source>
</evidence>
<keyword evidence="2" id="KW-1185">Reference proteome</keyword>
<protein>
    <recommendedName>
        <fullName evidence="3">Integrase core domain containing protein</fullName>
    </recommendedName>
</protein>
<sequence>MSVNRSNARQLGHNDDIDKLNDLNKAQLDSVNNGVANQLVQGGIMQHPFKIVSNVLDGMTKISHAWYTSKDQVSPLNFRMTKEQIEKDQERDENMDKMMTQMDLLSKHVMGSGSKAMNAVGVSEVNPDDAHVEALYNEKVHFLANQGGGSAKLSKAKREPRLE</sequence>
<dbReference type="Proteomes" id="UP000011115">
    <property type="component" value="Unassembled WGS sequence"/>
</dbReference>
<name>M1DB02_SOLTU</name>
<evidence type="ECO:0000313" key="2">
    <source>
        <dbReference type="Proteomes" id="UP000011115"/>
    </source>
</evidence>
<accession>M1DB02</accession>
<reference evidence="2" key="1">
    <citation type="journal article" date="2011" name="Nature">
        <title>Genome sequence and analysis of the tuber crop potato.</title>
        <authorList>
            <consortium name="The Potato Genome Sequencing Consortium"/>
        </authorList>
    </citation>
    <scope>NUCLEOTIDE SEQUENCE [LARGE SCALE GENOMIC DNA]</scope>
    <source>
        <strain evidence="2">cv. DM1-3 516 R44</strain>
    </source>
</reference>
<dbReference type="InParanoid" id="M1DB02"/>
<dbReference type="HOGENOM" id="CLU_1629927_0_0_1"/>
<evidence type="ECO:0008006" key="3">
    <source>
        <dbReference type="Google" id="ProtNLM"/>
    </source>
</evidence>
<proteinExistence type="predicted"/>
<organism evidence="1 2">
    <name type="scientific">Solanum tuberosum</name>
    <name type="common">Potato</name>
    <dbReference type="NCBI Taxonomy" id="4113"/>
    <lineage>
        <taxon>Eukaryota</taxon>
        <taxon>Viridiplantae</taxon>
        <taxon>Streptophyta</taxon>
        <taxon>Embryophyta</taxon>
        <taxon>Tracheophyta</taxon>
        <taxon>Spermatophyta</taxon>
        <taxon>Magnoliopsida</taxon>
        <taxon>eudicotyledons</taxon>
        <taxon>Gunneridae</taxon>
        <taxon>Pentapetalae</taxon>
        <taxon>asterids</taxon>
        <taxon>lamiids</taxon>
        <taxon>Solanales</taxon>
        <taxon>Solanaceae</taxon>
        <taxon>Solanoideae</taxon>
        <taxon>Solaneae</taxon>
        <taxon>Solanum</taxon>
    </lineage>
</organism>
<reference evidence="1" key="2">
    <citation type="submission" date="2015-06" db="UniProtKB">
        <authorList>
            <consortium name="EnsemblPlants"/>
        </authorList>
    </citation>
    <scope>IDENTIFICATION</scope>
    <source>
        <strain evidence="1">DM1-3 516 R44</strain>
    </source>
</reference>
<dbReference type="EnsemblPlants" id="PGSC0003DMT400086107">
    <property type="protein sequence ID" value="PGSC0003DMT400086107"/>
    <property type="gene ID" value="PGSC0003DMG400035678"/>
</dbReference>